<dbReference type="EMBL" id="BARV01027282">
    <property type="protein sequence ID" value="GAI35518.1"/>
    <property type="molecule type" value="Genomic_DNA"/>
</dbReference>
<evidence type="ECO:0008006" key="2">
    <source>
        <dbReference type="Google" id="ProtNLM"/>
    </source>
</evidence>
<name>X1MW76_9ZZZZ</name>
<comment type="caution">
    <text evidence="1">The sequence shown here is derived from an EMBL/GenBank/DDBJ whole genome shotgun (WGS) entry which is preliminary data.</text>
</comment>
<dbReference type="AlphaFoldDB" id="X1MW76"/>
<gene>
    <name evidence="1" type="ORF">S06H3_43929</name>
</gene>
<protein>
    <recommendedName>
        <fullName evidence="2">GYD domain-containing protein</fullName>
    </recommendedName>
</protein>
<accession>X1MW76</accession>
<proteinExistence type="predicted"/>
<organism evidence="1">
    <name type="scientific">marine sediment metagenome</name>
    <dbReference type="NCBI Taxonomy" id="412755"/>
    <lineage>
        <taxon>unclassified sequences</taxon>
        <taxon>metagenomes</taxon>
        <taxon>ecological metagenomes</taxon>
    </lineage>
</organism>
<evidence type="ECO:0000313" key="1">
    <source>
        <dbReference type="EMBL" id="GAI35518.1"/>
    </source>
</evidence>
<dbReference type="Pfam" id="PF08734">
    <property type="entry name" value="GYD"/>
    <property type="match status" value="1"/>
</dbReference>
<sequence>MKGIKDAPAHVEESKKAFAAVGCKMVAHYFVMGEYDAVAIVEAPSDEVLMTHMAGVGARGEIRTTTLRAFPTEEFAEMVKKLP</sequence>
<dbReference type="InterPro" id="IPR014845">
    <property type="entry name" value="GYD/TTHA1554"/>
</dbReference>
<reference evidence="1" key="1">
    <citation type="journal article" date="2014" name="Front. Microbiol.">
        <title>High frequency of phylogenetically diverse reductive dehalogenase-homologous genes in deep subseafloor sedimentary metagenomes.</title>
        <authorList>
            <person name="Kawai M."/>
            <person name="Futagami T."/>
            <person name="Toyoda A."/>
            <person name="Takaki Y."/>
            <person name="Nishi S."/>
            <person name="Hori S."/>
            <person name="Arai W."/>
            <person name="Tsubouchi T."/>
            <person name="Morono Y."/>
            <person name="Uchiyama I."/>
            <person name="Ito T."/>
            <person name="Fujiyama A."/>
            <person name="Inagaki F."/>
            <person name="Takami H."/>
        </authorList>
    </citation>
    <scope>NUCLEOTIDE SEQUENCE</scope>
    <source>
        <strain evidence="1">Expedition CK06-06</strain>
    </source>
</reference>